<comment type="cofactor">
    <cofactor evidence="1">
        <name>[4Fe-4S] cluster</name>
        <dbReference type="ChEBI" id="CHEBI:49883"/>
    </cofactor>
</comment>
<evidence type="ECO:0000256" key="3">
    <source>
        <dbReference type="ARBA" id="ARBA00022691"/>
    </source>
</evidence>
<dbReference type="NCBIfam" id="TIGR04085">
    <property type="entry name" value="rSAM_more_4Fe4S"/>
    <property type="match status" value="1"/>
</dbReference>
<gene>
    <name evidence="8" type="ordered locus">Tpet_1457</name>
</gene>
<name>A5IMP7_THEP1</name>
<dbReference type="SUPFAM" id="SSF102114">
    <property type="entry name" value="Radical SAM enzymes"/>
    <property type="match status" value="1"/>
</dbReference>
<dbReference type="EMBL" id="CP000702">
    <property type="protein sequence ID" value="ABQ47470.1"/>
    <property type="molecule type" value="Genomic_DNA"/>
</dbReference>
<dbReference type="RefSeq" id="WP_011943909.1">
    <property type="nucleotide sequence ID" value="NC_009486.1"/>
</dbReference>
<dbReference type="SFLD" id="SFLDS00029">
    <property type="entry name" value="Radical_SAM"/>
    <property type="match status" value="1"/>
</dbReference>
<dbReference type="PANTHER" id="PTHR43787:SF3">
    <property type="entry name" value="ARYLSULFATASE REGULATORY PROTEIN"/>
    <property type="match status" value="1"/>
</dbReference>
<evidence type="ECO:0000259" key="7">
    <source>
        <dbReference type="PROSITE" id="PS51918"/>
    </source>
</evidence>
<dbReference type="InterPro" id="IPR006638">
    <property type="entry name" value="Elp3/MiaA/NifB-like_rSAM"/>
</dbReference>
<evidence type="ECO:0000313" key="9">
    <source>
        <dbReference type="Proteomes" id="UP000006558"/>
    </source>
</evidence>
<dbReference type="CDD" id="cd01335">
    <property type="entry name" value="Radical_SAM"/>
    <property type="match status" value="1"/>
</dbReference>
<keyword evidence="5" id="KW-0408">Iron</keyword>
<proteinExistence type="predicted"/>
<dbReference type="InterPro" id="IPR007197">
    <property type="entry name" value="rSAM"/>
</dbReference>
<evidence type="ECO:0000256" key="5">
    <source>
        <dbReference type="ARBA" id="ARBA00023004"/>
    </source>
</evidence>
<evidence type="ECO:0000256" key="6">
    <source>
        <dbReference type="ARBA" id="ARBA00023014"/>
    </source>
</evidence>
<keyword evidence="3" id="KW-0949">S-adenosyl-L-methionine</keyword>
<dbReference type="AlphaFoldDB" id="A5IMP7"/>
<dbReference type="GO" id="GO:0046872">
    <property type="term" value="F:metal ion binding"/>
    <property type="evidence" value="ECO:0007669"/>
    <property type="project" value="UniProtKB-KW"/>
</dbReference>
<organism evidence="8 9">
    <name type="scientific">Thermotoga petrophila (strain ATCC BAA-488 / DSM 13995 / JCM 10881 / RKU-1)</name>
    <dbReference type="NCBI Taxonomy" id="390874"/>
    <lineage>
        <taxon>Bacteria</taxon>
        <taxon>Thermotogati</taxon>
        <taxon>Thermotogota</taxon>
        <taxon>Thermotogae</taxon>
        <taxon>Thermotogales</taxon>
        <taxon>Thermotogaceae</taxon>
        <taxon>Thermotoga</taxon>
    </lineage>
</organism>
<dbReference type="SFLD" id="SFLDG01384">
    <property type="entry name" value="thioether_bond_formation_requi"/>
    <property type="match status" value="1"/>
</dbReference>
<dbReference type="GO" id="GO:0016491">
    <property type="term" value="F:oxidoreductase activity"/>
    <property type="evidence" value="ECO:0007669"/>
    <property type="project" value="InterPro"/>
</dbReference>
<evidence type="ECO:0000313" key="8">
    <source>
        <dbReference type="EMBL" id="ABQ47470.1"/>
    </source>
</evidence>
<dbReference type="Proteomes" id="UP000006558">
    <property type="component" value="Chromosome"/>
</dbReference>
<evidence type="ECO:0000256" key="1">
    <source>
        <dbReference type="ARBA" id="ARBA00001966"/>
    </source>
</evidence>
<evidence type="ECO:0000256" key="2">
    <source>
        <dbReference type="ARBA" id="ARBA00022485"/>
    </source>
</evidence>
<dbReference type="InterPro" id="IPR023885">
    <property type="entry name" value="4Fe4S-binding_SPASM_dom"/>
</dbReference>
<reference evidence="8 9" key="2">
    <citation type="journal article" date="2009" name="Proc. Natl. Acad. Sci. U.S.A.">
        <title>On the chimeric nature, thermophilic origin, and phylogenetic placement of the Thermotogales.</title>
        <authorList>
            <person name="Zhaxybayeva O."/>
            <person name="Swithers K.S."/>
            <person name="Lapierre P."/>
            <person name="Fournier G.P."/>
            <person name="Bickhart D.M."/>
            <person name="DeBoy R.T."/>
            <person name="Nelson K.E."/>
            <person name="Nesbo C.L."/>
            <person name="Doolittle W.F."/>
            <person name="Gogarten J.P."/>
            <person name="Noll K.M."/>
        </authorList>
    </citation>
    <scope>NUCLEOTIDE SEQUENCE [LARGE SCALE GENOMIC DNA]</scope>
    <source>
        <strain evidence="9">ATCC BAA-488 / DSM 13995 / JCM 10881 / RKU-1</strain>
    </source>
</reference>
<dbReference type="HOGENOM" id="CLU_009273_3_1_0"/>
<feature type="domain" description="Radical SAM core" evidence="7">
    <location>
        <begin position="85"/>
        <end position="311"/>
    </location>
</feature>
<reference evidence="9" key="1">
    <citation type="submission" date="2007-05" db="EMBL/GenBank/DDBJ databases">
        <title>Complete sequence of Thermotoga petrophila RKU-1.</title>
        <authorList>
            <consortium name="US DOE Joint Genome Institute"/>
            <person name="Copeland A."/>
            <person name="Lucas S."/>
            <person name="Lapidus A."/>
            <person name="Barry K."/>
            <person name="Glavina del Rio T."/>
            <person name="Dalin E."/>
            <person name="Tice H."/>
            <person name="Pitluck S."/>
            <person name="Sims D."/>
            <person name="Brettin T."/>
            <person name="Bruce D."/>
            <person name="Detter J.C."/>
            <person name="Han C."/>
            <person name="Tapia R."/>
            <person name="Schmutz J."/>
            <person name="Larimer F."/>
            <person name="Land M."/>
            <person name="Hauser L."/>
            <person name="Kyrpides N."/>
            <person name="Mikhailova N."/>
            <person name="Nelson K."/>
            <person name="Gogarten J.P."/>
            <person name="Noll K."/>
            <person name="Richardson P."/>
        </authorList>
    </citation>
    <scope>NUCLEOTIDE SEQUENCE [LARGE SCALE GENOMIC DNA]</scope>
    <source>
        <strain evidence="9">ATCC BAA-488 / DSM 13995 / JCM 10881 / RKU-1</strain>
    </source>
</reference>
<protein>
    <submittedName>
        <fullName evidence="8">Radical SAM domain protein</fullName>
    </submittedName>
</protein>
<dbReference type="InterPro" id="IPR023867">
    <property type="entry name" value="Sulphatase_maturase_rSAM"/>
</dbReference>
<dbReference type="SFLD" id="SFLDG01386">
    <property type="entry name" value="main_SPASM_domain-containing"/>
    <property type="match status" value="1"/>
</dbReference>
<dbReference type="InterPro" id="IPR058240">
    <property type="entry name" value="rSAM_sf"/>
</dbReference>
<dbReference type="GO" id="GO:0051539">
    <property type="term" value="F:4 iron, 4 sulfur cluster binding"/>
    <property type="evidence" value="ECO:0007669"/>
    <property type="project" value="UniProtKB-KW"/>
</dbReference>
<dbReference type="Gene3D" id="3.20.20.70">
    <property type="entry name" value="Aldolase class I"/>
    <property type="match status" value="1"/>
</dbReference>
<dbReference type="STRING" id="390874.Tpet_1457"/>
<dbReference type="SMART" id="SM00729">
    <property type="entry name" value="Elp3"/>
    <property type="match status" value="1"/>
</dbReference>
<accession>A5IMP7</accession>
<keyword evidence="4" id="KW-0479">Metal-binding</keyword>
<dbReference type="SFLD" id="SFLDG01067">
    <property type="entry name" value="SPASM/twitch_domain_containing"/>
    <property type="match status" value="1"/>
</dbReference>
<dbReference type="PROSITE" id="PS51918">
    <property type="entry name" value="RADICAL_SAM"/>
    <property type="match status" value="1"/>
</dbReference>
<evidence type="ECO:0000256" key="4">
    <source>
        <dbReference type="ARBA" id="ARBA00022723"/>
    </source>
</evidence>
<dbReference type="eggNOG" id="COG0641">
    <property type="taxonomic scope" value="Bacteria"/>
</dbReference>
<dbReference type="UniPathway" id="UPA00782"/>
<sequence length="442" mass="52074">MFKPSRYNVIFRDGDYVVFVNFLTRAIARLEKSKAEIAEKILKDPDEEIPEEWLSIKKDLIYGGYIVDEDFDEIEHLKLMNRMTRYDSSSVMVTIIPTLACNFDCIYCYESKTGPSMTAKTAERIVEYLKRLIRTRRSISVGWFGGEPLLCFDVVKFVNSSLIEACRENNVDFHSSMSTNGYLLDKEKAEWFDRLEIRNVQITIDGPEDVHNKYRPLKGGKGTFDTIVENLENLFRVTEKLQVTFRMNVGPDNFHRVEEFLNVLERFPKDRTRVYFRWIFGSNSREFFFRKVYEIRDRESLNILNFYESAAKRGFNVFLPVLVQNRYCEYDCVSSVVIGPQGELYPCTVRVGKGMEIGRLTNRGLEYDRKKYLRWHSFDAFESEECMRCKLLPVCMGGCRSARFDGKTGCPEEKKDPEKFAREWYRIKLLERQVERHEAFEI</sequence>
<dbReference type="PANTHER" id="PTHR43787">
    <property type="entry name" value="FEMO COFACTOR BIOSYNTHESIS PROTEIN NIFB-RELATED"/>
    <property type="match status" value="1"/>
</dbReference>
<dbReference type="Pfam" id="PF04055">
    <property type="entry name" value="Radical_SAM"/>
    <property type="match status" value="1"/>
</dbReference>
<keyword evidence="6" id="KW-0411">Iron-sulfur</keyword>
<dbReference type="InterPro" id="IPR013785">
    <property type="entry name" value="Aldolase_TIM"/>
</dbReference>
<dbReference type="KEGG" id="tpt:Tpet_1457"/>
<keyword evidence="2" id="KW-0004">4Fe-4S</keyword>